<dbReference type="Proteomes" id="UP000092527">
    <property type="component" value="Unassembled WGS sequence"/>
</dbReference>
<proteinExistence type="predicted"/>
<dbReference type="AlphaFoldDB" id="A0AB36E2F9"/>
<sequence>MDLQSIANASIVTVNPNISAVLKLNQGYTVDDTGSREPLFEEVPVKIQAQSLSTQDLSLFDSLAQQGQLLDIYISGQIHAIRRITEQGADKLIFKAFGENEESEWLIKSVSESFPTWCKVVAWRQN</sequence>
<evidence type="ECO:0000313" key="2">
    <source>
        <dbReference type="Proteomes" id="UP000092527"/>
    </source>
</evidence>
<dbReference type="EMBL" id="JTJU01000028">
    <property type="protein sequence ID" value="OBX10410.1"/>
    <property type="molecule type" value="Genomic_DNA"/>
</dbReference>
<gene>
    <name evidence="1" type="ORF">QV09_05520</name>
</gene>
<comment type="caution">
    <text evidence="1">The sequence shown here is derived from an EMBL/GenBank/DDBJ whole genome shotgun (WGS) entry which is preliminary data.</text>
</comment>
<organism evidence="1 2">
    <name type="scientific">Gallibacterium salpingitidis</name>
    <dbReference type="NCBI Taxonomy" id="505341"/>
    <lineage>
        <taxon>Bacteria</taxon>
        <taxon>Pseudomonadati</taxon>
        <taxon>Pseudomonadota</taxon>
        <taxon>Gammaproteobacteria</taxon>
        <taxon>Pasteurellales</taxon>
        <taxon>Pasteurellaceae</taxon>
        <taxon>Gallibacterium</taxon>
    </lineage>
</organism>
<evidence type="ECO:0000313" key="1">
    <source>
        <dbReference type="EMBL" id="OBX10410.1"/>
    </source>
</evidence>
<reference evidence="1 2" key="1">
    <citation type="submission" date="2014-11" db="EMBL/GenBank/DDBJ databases">
        <title>Pan-genome of Gallibacterium spp.</title>
        <authorList>
            <person name="Kudirkiene E."/>
            <person name="Bojesen A.M."/>
        </authorList>
    </citation>
    <scope>NUCLEOTIDE SEQUENCE [LARGE SCALE GENOMIC DNA]</scope>
    <source>
        <strain evidence="1 2">18469/18</strain>
    </source>
</reference>
<protein>
    <submittedName>
        <fullName evidence="1">Uncharacterized protein</fullName>
    </submittedName>
</protein>
<accession>A0AB36E2F9</accession>
<name>A0AB36E2F9_9PAST</name>
<dbReference type="RefSeq" id="WP_066421731.1">
    <property type="nucleotide sequence ID" value="NZ_CP103875.1"/>
</dbReference>